<keyword evidence="3" id="KW-0805">Transcription regulation</keyword>
<dbReference type="PANTHER" id="PTHR10015:SF427">
    <property type="entry name" value="HEAT SHOCK FACTOR PROTEIN"/>
    <property type="match status" value="1"/>
</dbReference>
<dbReference type="Pfam" id="PF00447">
    <property type="entry name" value="HSF_DNA-bind"/>
    <property type="match status" value="1"/>
</dbReference>
<organism evidence="12 13">
    <name type="scientific">[Candida] subhashii</name>
    <dbReference type="NCBI Taxonomy" id="561895"/>
    <lineage>
        <taxon>Eukaryota</taxon>
        <taxon>Fungi</taxon>
        <taxon>Dikarya</taxon>
        <taxon>Ascomycota</taxon>
        <taxon>Saccharomycotina</taxon>
        <taxon>Pichiomycetes</taxon>
        <taxon>Debaryomycetaceae</taxon>
        <taxon>Spathaspora</taxon>
    </lineage>
</organism>
<dbReference type="PROSITE" id="PS00434">
    <property type="entry name" value="HSF_DOMAIN"/>
    <property type="match status" value="1"/>
</dbReference>
<evidence type="ECO:0000256" key="5">
    <source>
        <dbReference type="ARBA" id="ARBA00023163"/>
    </source>
</evidence>
<evidence type="ECO:0000256" key="7">
    <source>
        <dbReference type="ARBA" id="ARBA00068818"/>
    </source>
</evidence>
<proteinExistence type="inferred from homology"/>
<dbReference type="RefSeq" id="XP_049262227.1">
    <property type="nucleotide sequence ID" value="XM_049408458.1"/>
</dbReference>
<feature type="compositionally biased region" description="Basic and acidic residues" evidence="10">
    <location>
        <begin position="66"/>
        <end position="82"/>
    </location>
</feature>
<feature type="region of interest" description="Disordered" evidence="10">
    <location>
        <begin position="522"/>
        <end position="560"/>
    </location>
</feature>
<dbReference type="EMBL" id="JAGSYN010000186">
    <property type="protein sequence ID" value="KAG7661994.1"/>
    <property type="molecule type" value="Genomic_DNA"/>
</dbReference>
<evidence type="ECO:0000313" key="12">
    <source>
        <dbReference type="EMBL" id="KAG7661994.1"/>
    </source>
</evidence>
<feature type="region of interest" description="Disordered" evidence="10">
    <location>
        <begin position="625"/>
        <end position="671"/>
    </location>
</feature>
<dbReference type="AlphaFoldDB" id="A0A8J5Q5Z6"/>
<evidence type="ECO:0000259" key="11">
    <source>
        <dbReference type="PROSITE" id="PS00434"/>
    </source>
</evidence>
<dbReference type="InterPro" id="IPR000232">
    <property type="entry name" value="HSF_DNA-bd"/>
</dbReference>
<evidence type="ECO:0000256" key="4">
    <source>
        <dbReference type="ARBA" id="ARBA00023125"/>
    </source>
</evidence>
<dbReference type="OrthoDB" id="60033at2759"/>
<comment type="subcellular location">
    <subcellularLocation>
        <location evidence="1">Nucleus</location>
    </subcellularLocation>
</comment>
<feature type="compositionally biased region" description="Polar residues" evidence="10">
    <location>
        <begin position="631"/>
        <end position="654"/>
    </location>
</feature>
<dbReference type="GO" id="GO:0005634">
    <property type="term" value="C:nucleus"/>
    <property type="evidence" value="ECO:0007669"/>
    <property type="project" value="UniProtKB-SubCell"/>
</dbReference>
<feature type="domain" description="HSF-type DNA-binding" evidence="11">
    <location>
        <begin position="248"/>
        <end position="272"/>
    </location>
</feature>
<evidence type="ECO:0000256" key="8">
    <source>
        <dbReference type="ARBA" id="ARBA00084017"/>
    </source>
</evidence>
<feature type="compositionally biased region" description="Basic and acidic residues" evidence="10">
    <location>
        <begin position="547"/>
        <end position="559"/>
    </location>
</feature>
<accession>A0A8J5Q5Z6</accession>
<dbReference type="GO" id="GO:0043565">
    <property type="term" value="F:sequence-specific DNA binding"/>
    <property type="evidence" value="ECO:0007669"/>
    <property type="project" value="InterPro"/>
</dbReference>
<keyword evidence="6" id="KW-0539">Nucleus</keyword>
<reference evidence="12 13" key="1">
    <citation type="journal article" date="2021" name="DNA Res.">
        <title>Genome analysis of Candida subhashii reveals its hybrid nature and dual mitochondrial genome conformations.</title>
        <authorList>
            <person name="Mixao V."/>
            <person name="Hegedusova E."/>
            <person name="Saus E."/>
            <person name="Pryszcz L.P."/>
            <person name="Cillingova A."/>
            <person name="Nosek J."/>
            <person name="Gabaldon T."/>
        </authorList>
    </citation>
    <scope>NUCLEOTIDE SEQUENCE [LARGE SCALE GENOMIC DNA]</scope>
    <source>
        <strain evidence="12 13">CBS 10753</strain>
    </source>
</reference>
<feature type="region of interest" description="Disordered" evidence="10">
    <location>
        <begin position="182"/>
        <end position="204"/>
    </location>
</feature>
<feature type="compositionally biased region" description="Polar residues" evidence="10">
    <location>
        <begin position="479"/>
        <end position="493"/>
    </location>
</feature>
<evidence type="ECO:0000256" key="1">
    <source>
        <dbReference type="ARBA" id="ARBA00004123"/>
    </source>
</evidence>
<sequence length="671" mass="76577">MADYMDGDDPIAELLSTEPHQEDNDIQTIERNTSSSNNSNQNNLSLTPFLGHAELPPNIDNQTDPHQQHHEQDNEDTHRKSSIEQPTGHTPLFIPEDLATPHNHQELISHDFHNSLFDSKYQHQDNLDSNHRQLQQQLQLPRMKPLSESVIPKNIGYPQSTIDDLKQLILAQNQIRQQQQQIQEAQSRLLQPAPKRRKESSTPKTRPAFVMKIWSMVNDPANQEYIRWNDDGKTFQVFHREEFMKSILPKYFKHNNFASFVRQLNMYGWHKVQDIRNGSLESGVAEGKDKDKVDEFWQFENPNFLRGREDLLDKIVRNTTKTLKEEGVNEGGITGTGSAHTDSTNITLALILKELENIKMNQYAITEDLNRVRKDNKTLWQEHYVTRERNQTQARALDNILKFLAAMYGNTTTGKILEVDSSHLGDMNNMMTEYRPQLSPRIPTRNPVPSSNIHLGHSDNNVYPQYRPRLMLTEEAHRPSTSGNITRTNSTPGSIEEIIRTYDHDKASQNNVNRVFQQLIQKDNAPSPRSPRHLYSDLATPPPLPIDSRRETDVTKSEDPELEELLDDLDQSIYKQGQSIQHVQDWIEKLAEQNGEHPAESDTVAHNADDVHEFDVNEFLAAETPVASGASAPTNNATSPVVVTPGSNATSPNEANPKKRSIQEVYEGNEI</sequence>
<evidence type="ECO:0000256" key="3">
    <source>
        <dbReference type="ARBA" id="ARBA00023015"/>
    </source>
</evidence>
<gene>
    <name evidence="12" type="ORF">J8A68_004494</name>
</gene>
<dbReference type="Proteomes" id="UP000694255">
    <property type="component" value="Unassembled WGS sequence"/>
</dbReference>
<comment type="similarity">
    <text evidence="2 9">Belongs to the HSF family.</text>
</comment>
<protein>
    <recommendedName>
        <fullName evidence="7">Heat shock transcription factor</fullName>
    </recommendedName>
    <alternativeName>
        <fullName evidence="8">Heat shock factor protein</fullName>
    </alternativeName>
</protein>
<feature type="region of interest" description="Disordered" evidence="10">
    <location>
        <begin position="474"/>
        <end position="494"/>
    </location>
</feature>
<keyword evidence="4" id="KW-0238">DNA-binding</keyword>
<feature type="region of interest" description="Disordered" evidence="10">
    <location>
        <begin position="31"/>
        <end position="97"/>
    </location>
</feature>
<dbReference type="GeneID" id="73471294"/>
<evidence type="ECO:0000256" key="9">
    <source>
        <dbReference type="RuleBase" id="RU004020"/>
    </source>
</evidence>
<dbReference type="GO" id="GO:0003700">
    <property type="term" value="F:DNA-binding transcription factor activity"/>
    <property type="evidence" value="ECO:0007669"/>
    <property type="project" value="InterPro"/>
</dbReference>
<keyword evidence="13" id="KW-1185">Reference proteome</keyword>
<feature type="compositionally biased region" description="Low complexity" evidence="10">
    <location>
        <begin position="182"/>
        <end position="191"/>
    </location>
</feature>
<dbReference type="PANTHER" id="PTHR10015">
    <property type="entry name" value="HEAT SHOCK TRANSCRIPTION FACTOR"/>
    <property type="match status" value="1"/>
</dbReference>
<dbReference type="FunFam" id="1.10.10.10:FF:000027">
    <property type="entry name" value="Heat shock transcription factor 1"/>
    <property type="match status" value="1"/>
</dbReference>
<keyword evidence="5" id="KW-0804">Transcription</keyword>
<feature type="compositionally biased region" description="Low complexity" evidence="10">
    <location>
        <begin position="32"/>
        <end position="47"/>
    </location>
</feature>
<evidence type="ECO:0000256" key="2">
    <source>
        <dbReference type="ARBA" id="ARBA00006403"/>
    </source>
</evidence>
<comment type="caution">
    <text evidence="12">The sequence shown here is derived from an EMBL/GenBank/DDBJ whole genome shotgun (WGS) entry which is preliminary data.</text>
</comment>
<evidence type="ECO:0000313" key="13">
    <source>
        <dbReference type="Proteomes" id="UP000694255"/>
    </source>
</evidence>
<evidence type="ECO:0000256" key="6">
    <source>
        <dbReference type="ARBA" id="ARBA00023242"/>
    </source>
</evidence>
<dbReference type="SMART" id="SM00415">
    <property type="entry name" value="HSF"/>
    <property type="match status" value="1"/>
</dbReference>
<evidence type="ECO:0000256" key="10">
    <source>
        <dbReference type="SAM" id="MobiDB-lite"/>
    </source>
</evidence>
<name>A0A8J5Q5Z6_9ASCO</name>